<dbReference type="GO" id="GO:0005874">
    <property type="term" value="C:microtubule"/>
    <property type="evidence" value="ECO:0007669"/>
    <property type="project" value="TreeGrafter"/>
</dbReference>
<dbReference type="GO" id="GO:0008017">
    <property type="term" value="F:microtubule binding"/>
    <property type="evidence" value="ECO:0007669"/>
    <property type="project" value="InterPro"/>
</dbReference>
<evidence type="ECO:0000256" key="3">
    <source>
        <dbReference type="SAM" id="MobiDB-lite"/>
    </source>
</evidence>
<dbReference type="InterPro" id="IPR001752">
    <property type="entry name" value="Kinesin_motor_dom"/>
</dbReference>
<comment type="similarity">
    <text evidence="1">Belongs to the TRAFAC class myosin-kinesin ATPase superfamily. Kinesin family.</text>
</comment>
<dbReference type="GO" id="GO:0016887">
    <property type="term" value="F:ATP hydrolysis activity"/>
    <property type="evidence" value="ECO:0007669"/>
    <property type="project" value="TreeGrafter"/>
</dbReference>
<dbReference type="InterPro" id="IPR027417">
    <property type="entry name" value="P-loop_NTPase"/>
</dbReference>
<dbReference type="STRING" id="478820.A0A196SNN4"/>
<keyword evidence="6" id="KW-1185">Reference proteome</keyword>
<dbReference type="Proteomes" id="UP000078348">
    <property type="component" value="Unassembled WGS sequence"/>
</dbReference>
<evidence type="ECO:0000313" key="5">
    <source>
        <dbReference type="EMBL" id="OAO17454.1"/>
    </source>
</evidence>
<feature type="compositionally biased region" description="Pro residues" evidence="3">
    <location>
        <begin position="492"/>
        <end position="511"/>
    </location>
</feature>
<dbReference type="GO" id="GO:0005524">
    <property type="term" value="F:ATP binding"/>
    <property type="evidence" value="ECO:0007669"/>
    <property type="project" value="UniProtKB-UniRule"/>
</dbReference>
<organism evidence="5 6">
    <name type="scientific">Blastocystis sp. subtype 1 (strain ATCC 50177 / NandII)</name>
    <dbReference type="NCBI Taxonomy" id="478820"/>
    <lineage>
        <taxon>Eukaryota</taxon>
        <taxon>Sar</taxon>
        <taxon>Stramenopiles</taxon>
        <taxon>Bigyra</taxon>
        <taxon>Opalozoa</taxon>
        <taxon>Opalinata</taxon>
        <taxon>Blastocystidae</taxon>
        <taxon>Blastocystis</taxon>
    </lineage>
</organism>
<feature type="compositionally biased region" description="Pro residues" evidence="3">
    <location>
        <begin position="616"/>
        <end position="640"/>
    </location>
</feature>
<dbReference type="InterPro" id="IPR036961">
    <property type="entry name" value="Kinesin_motor_dom_sf"/>
</dbReference>
<dbReference type="SUPFAM" id="SSF52540">
    <property type="entry name" value="P-loop containing nucleoside triphosphate hydrolases"/>
    <property type="match status" value="1"/>
</dbReference>
<feature type="region of interest" description="Disordered" evidence="3">
    <location>
        <begin position="487"/>
        <end position="701"/>
    </location>
</feature>
<accession>A0A196SNN4</accession>
<feature type="compositionally biased region" description="Low complexity" evidence="3">
    <location>
        <begin position="512"/>
        <end position="523"/>
    </location>
</feature>
<dbReference type="Pfam" id="PF00225">
    <property type="entry name" value="Kinesin"/>
    <property type="match status" value="1"/>
</dbReference>
<dbReference type="PANTHER" id="PTHR24115">
    <property type="entry name" value="KINESIN-RELATED"/>
    <property type="match status" value="1"/>
</dbReference>
<keyword evidence="2" id="KW-0175">Coiled coil</keyword>
<sequence length="762" mass="84182">MWSSPRVSVYERFRPQRMGYQSLSTYVQKRDDHSLVVSFPSSSRYYKEGARNITYTSSGVFDGLTTQETVFNASCKSAVERLFLQEDCLLVLYGVTGSGKTYTAVGSERDPGVLTRAVRLLLDQCKMKSASGSTVICLKCSMACLHNDLIVDLLSSTTEGRRADFSTQSPMCIEVEFSTESQFRTALLKALRNRHSYEIANYVTSGYYHSVFTIQLYQKTVTRLVPISILRVLDLAGCESRIAQSNVSPTVAACSSSLQALLSCIANASSQSSVMRLQQLFVPCPLTLLLRDQLIPARKGSIIVIHAISSLLQDFDAVACALNDLKRVCVIRSEGAKTESNDDYWSGVELCEKCAGKKDVIEERIRSTVVKEVFSRSQNASISSEDKSLSGSIRQLLERIDMSGDAKMASVTTLLREYDEETKRLEKENARLREENRRLQEKRSAERKAISRVEELEGIIEEKDAEILQLNHLIGLLKKSPKKWVITTQSISPPPPSPSPSPPPPPPPSRLPSPSSRIAIPRSSPLPSPRFATPQPPLRKPSPPPSPAIRLTSPAIRPTLTNQQSPAVRPIPANQQSPAIRPIPANQQSPAIRPIPANQQSPAIRPIPANQQSPATKPPPPKTPPQQRPPPPPQKAPPPRLRTVRSASPPRSYAIDPVVIPDEEELTPWGPVKRPTPKPQPKPRPAPQPTPRPPVQPTPQAREVRISDGFDSLASEIRPSDIEATISETLHLPAKPRESDDFSRPSYLEALYSEVMKTLDDM</sequence>
<dbReference type="OrthoDB" id="123929at2759"/>
<reference evidence="5 6" key="1">
    <citation type="submission" date="2016-05" db="EMBL/GenBank/DDBJ databases">
        <title>Nuclear genome of Blastocystis sp. subtype 1 NandII.</title>
        <authorList>
            <person name="Gentekaki E."/>
            <person name="Curtis B."/>
            <person name="Stairs C."/>
            <person name="Eme L."/>
            <person name="Herman E."/>
            <person name="Klimes V."/>
            <person name="Arias M.C."/>
            <person name="Elias M."/>
            <person name="Hilliou F."/>
            <person name="Klute M."/>
            <person name="Malik S.-B."/>
            <person name="Pightling A."/>
            <person name="Rachubinski R."/>
            <person name="Salas D."/>
            <person name="Schlacht A."/>
            <person name="Suga H."/>
            <person name="Archibald J."/>
            <person name="Ball S.G."/>
            <person name="Clark G."/>
            <person name="Dacks J."/>
            <person name="Van Der Giezen M."/>
            <person name="Tsaousis A."/>
            <person name="Roger A."/>
        </authorList>
    </citation>
    <scope>NUCLEOTIDE SEQUENCE [LARGE SCALE GENOMIC DNA]</scope>
    <source>
        <strain evidence="6">ATCC 50177 / NandII</strain>
    </source>
</reference>
<feature type="compositionally biased region" description="Pro residues" evidence="3">
    <location>
        <begin position="677"/>
        <end position="697"/>
    </location>
</feature>
<evidence type="ECO:0000256" key="1">
    <source>
        <dbReference type="PROSITE-ProRule" id="PRU00283"/>
    </source>
</evidence>
<dbReference type="PRINTS" id="PR00380">
    <property type="entry name" value="KINESINHEAVY"/>
</dbReference>
<dbReference type="InterPro" id="IPR027640">
    <property type="entry name" value="Kinesin-like_fam"/>
</dbReference>
<gene>
    <name evidence="5" type="ORF">AV274_0797</name>
</gene>
<feature type="coiled-coil region" evidence="2">
    <location>
        <begin position="408"/>
        <end position="473"/>
    </location>
</feature>
<keyword evidence="1" id="KW-0067">ATP-binding</keyword>
<dbReference type="AlphaFoldDB" id="A0A196SNN4"/>
<evidence type="ECO:0000313" key="6">
    <source>
        <dbReference type="Proteomes" id="UP000078348"/>
    </source>
</evidence>
<dbReference type="GO" id="GO:0003777">
    <property type="term" value="F:microtubule motor activity"/>
    <property type="evidence" value="ECO:0007669"/>
    <property type="project" value="InterPro"/>
</dbReference>
<feature type="domain" description="Kinesin motor" evidence="4">
    <location>
        <begin position="6"/>
        <end position="331"/>
    </location>
</feature>
<dbReference type="PROSITE" id="PS50067">
    <property type="entry name" value="KINESIN_MOTOR_2"/>
    <property type="match status" value="1"/>
</dbReference>
<dbReference type="Gene3D" id="3.40.850.10">
    <property type="entry name" value="Kinesin motor domain"/>
    <property type="match status" value="1"/>
</dbReference>
<dbReference type="GO" id="GO:0005871">
    <property type="term" value="C:kinesin complex"/>
    <property type="evidence" value="ECO:0007669"/>
    <property type="project" value="TreeGrafter"/>
</dbReference>
<dbReference type="PANTHER" id="PTHR24115:SF1004">
    <property type="entry name" value="KINESIN-LIKE PROTEIN KIF15"/>
    <property type="match status" value="1"/>
</dbReference>
<feature type="compositionally biased region" description="Pro residues" evidence="3">
    <location>
        <begin position="524"/>
        <end position="547"/>
    </location>
</feature>
<keyword evidence="1" id="KW-0547">Nucleotide-binding</keyword>
<feature type="binding site" evidence="1">
    <location>
        <begin position="94"/>
        <end position="101"/>
    </location>
    <ligand>
        <name>ATP</name>
        <dbReference type="ChEBI" id="CHEBI:30616"/>
    </ligand>
</feature>
<protein>
    <submittedName>
        <fullName evidence="5">Kinesin-like protein</fullName>
    </submittedName>
</protein>
<keyword evidence="1" id="KW-0505">Motor protein</keyword>
<dbReference type="EMBL" id="LXWW01000029">
    <property type="protein sequence ID" value="OAO17454.1"/>
    <property type="molecule type" value="Genomic_DNA"/>
</dbReference>
<comment type="caution">
    <text evidence="5">The sequence shown here is derived from an EMBL/GenBank/DDBJ whole genome shotgun (WGS) entry which is preliminary data.</text>
</comment>
<dbReference type="SMART" id="SM00129">
    <property type="entry name" value="KISc"/>
    <property type="match status" value="1"/>
</dbReference>
<dbReference type="GO" id="GO:0007018">
    <property type="term" value="P:microtubule-based movement"/>
    <property type="evidence" value="ECO:0007669"/>
    <property type="project" value="InterPro"/>
</dbReference>
<evidence type="ECO:0000259" key="4">
    <source>
        <dbReference type="PROSITE" id="PS50067"/>
    </source>
</evidence>
<proteinExistence type="inferred from homology"/>
<evidence type="ECO:0000256" key="2">
    <source>
        <dbReference type="SAM" id="Coils"/>
    </source>
</evidence>
<name>A0A196SNN4_BLAHN</name>